<gene>
    <name evidence="7" type="primary">cheR</name>
    <name evidence="7" type="ORF">CA54_60220</name>
</gene>
<dbReference type="InterPro" id="IPR050903">
    <property type="entry name" value="Bact_Chemotaxis_MeTrfase"/>
</dbReference>
<dbReference type="Proteomes" id="UP000320735">
    <property type="component" value="Unassembled WGS sequence"/>
</dbReference>
<evidence type="ECO:0000259" key="6">
    <source>
        <dbReference type="PROSITE" id="PS50123"/>
    </source>
</evidence>
<dbReference type="GO" id="GO:0008983">
    <property type="term" value="F:protein-glutamate O-methyltransferase activity"/>
    <property type="evidence" value="ECO:0007669"/>
    <property type="project" value="UniProtKB-EC"/>
</dbReference>
<dbReference type="SMART" id="SM00138">
    <property type="entry name" value="MeTrc"/>
    <property type="match status" value="1"/>
</dbReference>
<dbReference type="InterPro" id="IPR022641">
    <property type="entry name" value="CheR_N"/>
</dbReference>
<dbReference type="InterPro" id="IPR036804">
    <property type="entry name" value="CheR_N_sf"/>
</dbReference>
<dbReference type="EC" id="2.1.1.80" evidence="2"/>
<evidence type="ECO:0000256" key="3">
    <source>
        <dbReference type="ARBA" id="ARBA00022603"/>
    </source>
</evidence>
<dbReference type="SUPFAM" id="SSF47757">
    <property type="entry name" value="Chemotaxis receptor methyltransferase CheR, N-terminal domain"/>
    <property type="match status" value="1"/>
</dbReference>
<keyword evidence="4 7" id="KW-0808">Transferase</keyword>
<dbReference type="EMBL" id="SJPP01000005">
    <property type="protein sequence ID" value="TWU04140.1"/>
    <property type="molecule type" value="Genomic_DNA"/>
</dbReference>
<dbReference type="InterPro" id="IPR022642">
    <property type="entry name" value="CheR_C"/>
</dbReference>
<keyword evidence="5" id="KW-0949">S-adenosyl-L-methionine</keyword>
<evidence type="ECO:0000313" key="7">
    <source>
        <dbReference type="EMBL" id="TWU04140.1"/>
    </source>
</evidence>
<dbReference type="RefSeq" id="WP_261343786.1">
    <property type="nucleotide sequence ID" value="NZ_SJPP01000005.1"/>
</dbReference>
<dbReference type="AlphaFoldDB" id="A0A5C6AWL9"/>
<dbReference type="PROSITE" id="PS50123">
    <property type="entry name" value="CHER"/>
    <property type="match status" value="1"/>
</dbReference>
<evidence type="ECO:0000256" key="4">
    <source>
        <dbReference type="ARBA" id="ARBA00022679"/>
    </source>
</evidence>
<dbReference type="PANTHER" id="PTHR24422">
    <property type="entry name" value="CHEMOTAXIS PROTEIN METHYLTRANSFERASE"/>
    <property type="match status" value="1"/>
</dbReference>
<dbReference type="InterPro" id="IPR029063">
    <property type="entry name" value="SAM-dependent_MTases_sf"/>
</dbReference>
<dbReference type="PIRSF" id="PIRSF000410">
    <property type="entry name" value="CheR"/>
    <property type="match status" value="1"/>
</dbReference>
<dbReference type="PRINTS" id="PR00996">
    <property type="entry name" value="CHERMTFRASE"/>
</dbReference>
<dbReference type="Pfam" id="PF03705">
    <property type="entry name" value="CheR_N"/>
    <property type="match status" value="1"/>
</dbReference>
<dbReference type="PANTHER" id="PTHR24422:SF19">
    <property type="entry name" value="CHEMOTAXIS PROTEIN METHYLTRANSFERASE"/>
    <property type="match status" value="1"/>
</dbReference>
<dbReference type="InterPro" id="IPR000780">
    <property type="entry name" value="CheR_MeTrfase"/>
</dbReference>
<sequence length="276" mass="32343">MDPVELNEDEFTRCQEFIYRMSGIRVPKTKRSLLSSRIRRRVKAGGFDGYQSYLQHLTSHQGKKEVACFLDVVTTNETFFFRTDKHFDWFRSQFIPQVVREAQVGMRSKSLRIWSAACSTGEEPYSLAVCLAENQLRLRNWTLKIVGTDINAEVIQKAERGAYDERAVKGVDDKRRKRYFTKQAGDSQWYVRPALKDMVEFRRHNLIEPMEVKPFDCIFIRNVLIYFDRESKKKVIGNLISRMVDNAWLVVGPSEGIYDMLGDLKKHSTFLYQKVK</sequence>
<dbReference type="SUPFAM" id="SSF53335">
    <property type="entry name" value="S-adenosyl-L-methionine-dependent methyltransferases"/>
    <property type="match status" value="1"/>
</dbReference>
<dbReference type="Gene3D" id="1.10.155.10">
    <property type="entry name" value="Chemotaxis receptor methyltransferase CheR, N-terminal domain"/>
    <property type="match status" value="1"/>
</dbReference>
<evidence type="ECO:0000256" key="2">
    <source>
        <dbReference type="ARBA" id="ARBA00012534"/>
    </source>
</evidence>
<comment type="caution">
    <text evidence="7">The sequence shown here is derived from an EMBL/GenBank/DDBJ whole genome shotgun (WGS) entry which is preliminary data.</text>
</comment>
<name>A0A5C6AWL9_9PLAN</name>
<protein>
    <recommendedName>
        <fullName evidence="2">protein-glutamate O-methyltransferase</fullName>
        <ecNumber evidence="2">2.1.1.80</ecNumber>
    </recommendedName>
</protein>
<evidence type="ECO:0000256" key="5">
    <source>
        <dbReference type="ARBA" id="ARBA00022691"/>
    </source>
</evidence>
<keyword evidence="8" id="KW-1185">Reference proteome</keyword>
<organism evidence="7 8">
    <name type="scientific">Symmachiella macrocystis</name>
    <dbReference type="NCBI Taxonomy" id="2527985"/>
    <lineage>
        <taxon>Bacteria</taxon>
        <taxon>Pseudomonadati</taxon>
        <taxon>Planctomycetota</taxon>
        <taxon>Planctomycetia</taxon>
        <taxon>Planctomycetales</taxon>
        <taxon>Planctomycetaceae</taxon>
        <taxon>Symmachiella</taxon>
    </lineage>
</organism>
<proteinExistence type="predicted"/>
<dbReference type="Pfam" id="PF01739">
    <property type="entry name" value="CheR"/>
    <property type="match status" value="1"/>
</dbReference>
<dbReference type="InterPro" id="IPR026024">
    <property type="entry name" value="Chemotaxis_MeTrfase_CheR"/>
</dbReference>
<comment type="catalytic activity">
    <reaction evidence="1">
        <text>L-glutamyl-[protein] + S-adenosyl-L-methionine = [protein]-L-glutamate 5-O-methyl ester + S-adenosyl-L-homocysteine</text>
        <dbReference type="Rhea" id="RHEA:24452"/>
        <dbReference type="Rhea" id="RHEA-COMP:10208"/>
        <dbReference type="Rhea" id="RHEA-COMP:10311"/>
        <dbReference type="ChEBI" id="CHEBI:29973"/>
        <dbReference type="ChEBI" id="CHEBI:57856"/>
        <dbReference type="ChEBI" id="CHEBI:59789"/>
        <dbReference type="ChEBI" id="CHEBI:82795"/>
        <dbReference type="EC" id="2.1.1.80"/>
    </reaction>
</comment>
<accession>A0A5C6AWL9</accession>
<reference evidence="7 8" key="1">
    <citation type="submission" date="2019-02" db="EMBL/GenBank/DDBJ databases">
        <title>Deep-cultivation of Planctomycetes and their phenomic and genomic characterization uncovers novel biology.</title>
        <authorList>
            <person name="Wiegand S."/>
            <person name="Jogler M."/>
            <person name="Boedeker C."/>
            <person name="Pinto D."/>
            <person name="Vollmers J."/>
            <person name="Rivas-Marin E."/>
            <person name="Kohn T."/>
            <person name="Peeters S.H."/>
            <person name="Heuer A."/>
            <person name="Rast P."/>
            <person name="Oberbeckmann S."/>
            <person name="Bunk B."/>
            <person name="Jeske O."/>
            <person name="Meyerdierks A."/>
            <person name="Storesund J.E."/>
            <person name="Kallscheuer N."/>
            <person name="Luecker S."/>
            <person name="Lage O.M."/>
            <person name="Pohl T."/>
            <person name="Merkel B.J."/>
            <person name="Hornburger P."/>
            <person name="Mueller R.-W."/>
            <person name="Bruemmer F."/>
            <person name="Labrenz M."/>
            <person name="Spormann A.M."/>
            <person name="Op Den Camp H."/>
            <person name="Overmann J."/>
            <person name="Amann R."/>
            <person name="Jetten M.S.M."/>
            <person name="Mascher T."/>
            <person name="Medema M.H."/>
            <person name="Devos D.P."/>
            <person name="Kaster A.-K."/>
            <person name="Ovreas L."/>
            <person name="Rohde M."/>
            <person name="Galperin M.Y."/>
            <person name="Jogler C."/>
        </authorList>
    </citation>
    <scope>NUCLEOTIDE SEQUENCE [LARGE SCALE GENOMIC DNA]</scope>
    <source>
        <strain evidence="7 8">CA54</strain>
    </source>
</reference>
<dbReference type="GO" id="GO:0032259">
    <property type="term" value="P:methylation"/>
    <property type="evidence" value="ECO:0007669"/>
    <property type="project" value="UniProtKB-KW"/>
</dbReference>
<evidence type="ECO:0000313" key="8">
    <source>
        <dbReference type="Proteomes" id="UP000320735"/>
    </source>
</evidence>
<dbReference type="Gene3D" id="3.40.50.150">
    <property type="entry name" value="Vaccinia Virus protein VP39"/>
    <property type="match status" value="1"/>
</dbReference>
<evidence type="ECO:0000256" key="1">
    <source>
        <dbReference type="ARBA" id="ARBA00001541"/>
    </source>
</evidence>
<keyword evidence="3 7" id="KW-0489">Methyltransferase</keyword>
<feature type="domain" description="CheR-type methyltransferase" evidence="6">
    <location>
        <begin position="1"/>
        <end position="276"/>
    </location>
</feature>